<dbReference type="PANTHER" id="PTHR43692">
    <property type="entry name" value="UDP-N-ACETYLMURAMOYLALANINE--D-GLUTAMATE LIGASE"/>
    <property type="match status" value="1"/>
</dbReference>
<comment type="caution">
    <text evidence="15">The sequence shown here is derived from an EMBL/GenBank/DDBJ whole genome shotgun (WGS) entry which is preliminary data.</text>
</comment>
<feature type="domain" description="Mur ligase central" evidence="12">
    <location>
        <begin position="518"/>
        <end position="627"/>
    </location>
</feature>
<comment type="similarity">
    <text evidence="9">Belongs to the MurCDEF family.</text>
</comment>
<dbReference type="InterPro" id="IPR004101">
    <property type="entry name" value="Mur_ligase_C"/>
</dbReference>
<dbReference type="Pfam" id="PF02875">
    <property type="entry name" value="Mur_ligase_C"/>
    <property type="match status" value="1"/>
</dbReference>
<feature type="domain" description="MurL N-terminal" evidence="14">
    <location>
        <begin position="7"/>
        <end position="295"/>
    </location>
</feature>
<dbReference type="GO" id="GO:0051301">
    <property type="term" value="P:cell division"/>
    <property type="evidence" value="ECO:0007669"/>
    <property type="project" value="UniProtKB-KW"/>
</dbReference>
<keyword evidence="9" id="KW-0961">Cell wall biogenesis/degradation</keyword>
<gene>
    <name evidence="9" type="primary">murD</name>
    <name evidence="15" type="ORF">UR35_C0001G0132</name>
</gene>
<feature type="transmembrane region" description="Helical" evidence="10">
    <location>
        <begin position="218"/>
        <end position="239"/>
    </location>
</feature>
<evidence type="ECO:0000256" key="2">
    <source>
        <dbReference type="ARBA" id="ARBA00004752"/>
    </source>
</evidence>
<dbReference type="GO" id="GO:0004326">
    <property type="term" value="F:tetrahydrofolylpolyglutamate synthase activity"/>
    <property type="evidence" value="ECO:0007669"/>
    <property type="project" value="InterPro"/>
</dbReference>
<dbReference type="InterPro" id="IPR036615">
    <property type="entry name" value="Mur_ligase_C_dom_sf"/>
</dbReference>
<reference evidence="15 16" key="1">
    <citation type="journal article" date="2015" name="Nature">
        <title>rRNA introns, odd ribosomes, and small enigmatic genomes across a large radiation of phyla.</title>
        <authorList>
            <person name="Brown C.T."/>
            <person name="Hug L.A."/>
            <person name="Thomas B.C."/>
            <person name="Sharon I."/>
            <person name="Castelle C.J."/>
            <person name="Singh A."/>
            <person name="Wilkins M.J."/>
            <person name="Williams K.H."/>
            <person name="Banfield J.F."/>
        </authorList>
    </citation>
    <scope>NUCLEOTIDE SEQUENCE [LARGE SCALE GENOMIC DNA]</scope>
</reference>
<keyword evidence="6 9" id="KW-0547">Nucleotide-binding</keyword>
<evidence type="ECO:0000313" key="15">
    <source>
        <dbReference type="EMBL" id="KKP45535.1"/>
    </source>
</evidence>
<name>A0A0G0C2W3_9BACT</name>
<evidence type="ECO:0000256" key="7">
    <source>
        <dbReference type="ARBA" id="ARBA00022840"/>
    </source>
</evidence>
<feature type="domain" description="MurL C-terminal" evidence="13">
    <location>
        <begin position="319"/>
        <end position="399"/>
    </location>
</feature>
<evidence type="ECO:0000256" key="10">
    <source>
        <dbReference type="SAM" id="Phobius"/>
    </source>
</evidence>
<keyword evidence="3 9" id="KW-0963">Cytoplasm</keyword>
<keyword evidence="8 9" id="KW-0131">Cell cycle</keyword>
<sequence length="818" mass="93534">MNYKDLRKKYPEFTYDSYSWRLDGNNLNLNFIYKVGEFEFKHEIIIENLDKYSINKVNEQIDTLVFNIGMVEIFNYWKTFCSPKIVIKAGFLNEHQINWWKKLLIKGMGQYFYENKIDFTTKNFVDFTTTGQPLKVEPLKVLGEEVLIPIGGGKDSAVTLELVTKNFENSLGLIVNKIKARVDSASVAGIKTMVVKRTLDKAMIDLNKNGLSAGRQGYLNGHVPFTTVLSFISILVAFLNNKKYIAFSNEQSSNEGNVTFKGLSVNHQYSKSFELENDFREYNFKYLTDIEYFSFLRPIYDIQIAKVFSQYSKYFYKIVSCNIGRNNNIWCGKCPKCLSTFILFKPFLKNETITIFGKDLLADKSLKPVLDALTNDNLVKPMECVGTKHELRVALGVENDDNLINFWGENNLPAIFKIILYFNLNFKDKKILILGYGREGKSTEKLIKKYLPKQKVDIADQKLSKDYLKDLNNYDFVFKSPGIPNKLREIQNAKKMGTVFASQTKIFLKLYRDNVIGVTGTKGKSTTSSLIYYILKSAGINTTLVGNIGKPVFDYLDNDDKDKIFVAELSSHQLSDVQDSPHIAVLLNIFPEHLDYYEDFNDYKKSKENIFKFQKSTDIYISCEDINNFELPKIKTNLIGQHNLSNIKAAFLVALKLGIDKKDIIKALSTFESLEDRLETIREINGIKFIVDGLATIPEASLAGIDSFENKNITLILGGFDRGVSFASFGKELIKRKNIKNIILIGQTADKIEKSLKNSKANVYNLGFVSMNKIIQKAFEISKKDYIVLFSPAATSFDMFKDYEERDNQFKEAVKALK</sequence>
<comment type="pathway">
    <text evidence="2 9">Cell wall biogenesis; peptidoglycan biosynthesis.</text>
</comment>
<evidence type="ECO:0000256" key="4">
    <source>
        <dbReference type="ARBA" id="ARBA00022598"/>
    </source>
</evidence>
<dbReference type="PATRIC" id="fig|1618566.3.peg.130"/>
<comment type="catalytic activity">
    <reaction evidence="9">
        <text>UDP-N-acetyl-alpha-D-muramoyl-L-alanine + D-glutamate + ATP = UDP-N-acetyl-alpha-D-muramoyl-L-alanyl-D-glutamate + ADP + phosphate + H(+)</text>
        <dbReference type="Rhea" id="RHEA:16429"/>
        <dbReference type="ChEBI" id="CHEBI:15378"/>
        <dbReference type="ChEBI" id="CHEBI:29986"/>
        <dbReference type="ChEBI" id="CHEBI:30616"/>
        <dbReference type="ChEBI" id="CHEBI:43474"/>
        <dbReference type="ChEBI" id="CHEBI:83898"/>
        <dbReference type="ChEBI" id="CHEBI:83900"/>
        <dbReference type="ChEBI" id="CHEBI:456216"/>
        <dbReference type="EC" id="6.3.2.9"/>
    </reaction>
</comment>
<dbReference type="InterPro" id="IPR058741">
    <property type="entry name" value="MurL_C"/>
</dbReference>
<comment type="function">
    <text evidence="9">Cell wall formation. Catalyzes the addition of glutamate to the nucleotide precursor UDP-N-acetylmuramoyl-L-alanine (UMA).</text>
</comment>
<evidence type="ECO:0000256" key="6">
    <source>
        <dbReference type="ARBA" id="ARBA00022741"/>
    </source>
</evidence>
<dbReference type="STRING" id="1618566.UR35_C0001G0132"/>
<dbReference type="EC" id="6.3.2.9" evidence="9"/>
<evidence type="ECO:0000256" key="1">
    <source>
        <dbReference type="ARBA" id="ARBA00004496"/>
    </source>
</evidence>
<dbReference type="GO" id="GO:0005737">
    <property type="term" value="C:cytoplasm"/>
    <property type="evidence" value="ECO:0007669"/>
    <property type="project" value="UniProtKB-SubCell"/>
</dbReference>
<evidence type="ECO:0000313" key="16">
    <source>
        <dbReference type="Proteomes" id="UP000034778"/>
    </source>
</evidence>
<dbReference type="Gene3D" id="3.40.50.720">
    <property type="entry name" value="NAD(P)-binding Rossmann-like Domain"/>
    <property type="match status" value="1"/>
</dbReference>
<comment type="subcellular location">
    <subcellularLocation>
        <location evidence="1 9">Cytoplasm</location>
    </subcellularLocation>
</comment>
<keyword evidence="5 9" id="KW-0132">Cell division</keyword>
<dbReference type="GO" id="GO:0008360">
    <property type="term" value="P:regulation of cell shape"/>
    <property type="evidence" value="ECO:0007669"/>
    <property type="project" value="UniProtKB-KW"/>
</dbReference>
<evidence type="ECO:0000259" key="13">
    <source>
        <dbReference type="Pfam" id="PF26298"/>
    </source>
</evidence>
<evidence type="ECO:0000256" key="3">
    <source>
        <dbReference type="ARBA" id="ARBA00022490"/>
    </source>
</evidence>
<dbReference type="GO" id="GO:0008764">
    <property type="term" value="F:UDP-N-acetylmuramoylalanine-D-glutamate ligase activity"/>
    <property type="evidence" value="ECO:0007669"/>
    <property type="project" value="UniProtKB-UniRule"/>
</dbReference>
<keyword evidence="9" id="KW-0133">Cell shape</keyword>
<dbReference type="InterPro" id="IPR013221">
    <property type="entry name" value="Mur_ligase_cen"/>
</dbReference>
<dbReference type="HAMAP" id="MF_00639">
    <property type="entry name" value="MurD"/>
    <property type="match status" value="1"/>
</dbReference>
<dbReference type="EMBL" id="LBOW01000001">
    <property type="protein sequence ID" value="KKP45535.1"/>
    <property type="molecule type" value="Genomic_DNA"/>
</dbReference>
<evidence type="ECO:0000256" key="8">
    <source>
        <dbReference type="ARBA" id="ARBA00023306"/>
    </source>
</evidence>
<dbReference type="SUPFAM" id="SSF53244">
    <property type="entry name" value="MurD-like peptide ligases, peptide-binding domain"/>
    <property type="match status" value="1"/>
</dbReference>
<dbReference type="Gene3D" id="3.40.1190.10">
    <property type="entry name" value="Mur-like, catalytic domain"/>
    <property type="match status" value="1"/>
</dbReference>
<dbReference type="GO" id="GO:0071555">
    <property type="term" value="P:cell wall organization"/>
    <property type="evidence" value="ECO:0007669"/>
    <property type="project" value="UniProtKB-KW"/>
</dbReference>
<organism evidence="15 16">
    <name type="scientific">Candidatus Woesebacteria bacterium GW2011_GWB1_33_22</name>
    <dbReference type="NCBI Taxonomy" id="1618566"/>
    <lineage>
        <taxon>Bacteria</taxon>
        <taxon>Candidatus Woeseibacteriota</taxon>
    </lineage>
</organism>
<evidence type="ECO:0000259" key="11">
    <source>
        <dbReference type="Pfam" id="PF02875"/>
    </source>
</evidence>
<keyword evidence="10" id="KW-0812">Transmembrane</keyword>
<evidence type="ECO:0000259" key="14">
    <source>
        <dbReference type="Pfam" id="PF26299"/>
    </source>
</evidence>
<dbReference type="GO" id="GO:0005524">
    <property type="term" value="F:ATP binding"/>
    <property type="evidence" value="ECO:0007669"/>
    <property type="project" value="UniProtKB-UniRule"/>
</dbReference>
<feature type="binding site" evidence="9">
    <location>
        <begin position="520"/>
        <end position="526"/>
    </location>
    <ligand>
        <name>ATP</name>
        <dbReference type="ChEBI" id="CHEBI:30616"/>
    </ligand>
</feature>
<dbReference type="Gene3D" id="3.90.190.20">
    <property type="entry name" value="Mur ligase, C-terminal domain"/>
    <property type="match status" value="1"/>
</dbReference>
<keyword evidence="9" id="KW-0573">Peptidoglycan synthesis</keyword>
<evidence type="ECO:0000256" key="5">
    <source>
        <dbReference type="ARBA" id="ARBA00022618"/>
    </source>
</evidence>
<dbReference type="AlphaFoldDB" id="A0A0G0C2W3"/>
<dbReference type="PANTHER" id="PTHR43692:SF1">
    <property type="entry name" value="UDP-N-ACETYLMURAMOYLALANINE--D-GLUTAMATE LIGASE"/>
    <property type="match status" value="1"/>
</dbReference>
<dbReference type="Pfam" id="PF08245">
    <property type="entry name" value="Mur_ligase_M"/>
    <property type="match status" value="1"/>
</dbReference>
<feature type="domain" description="Mur ligase C-terminal" evidence="11">
    <location>
        <begin position="677"/>
        <end position="793"/>
    </location>
</feature>
<dbReference type="SUPFAM" id="SSF53623">
    <property type="entry name" value="MurD-like peptide ligases, catalytic domain"/>
    <property type="match status" value="1"/>
</dbReference>
<keyword evidence="10" id="KW-0472">Membrane</keyword>
<evidence type="ECO:0000256" key="9">
    <source>
        <dbReference type="HAMAP-Rule" id="MF_00639"/>
    </source>
</evidence>
<dbReference type="PROSITE" id="PS01011">
    <property type="entry name" value="FOLYLPOLYGLU_SYNT_1"/>
    <property type="match status" value="1"/>
</dbReference>
<accession>A0A0G0C2W3</accession>
<dbReference type="GO" id="GO:0009252">
    <property type="term" value="P:peptidoglycan biosynthetic process"/>
    <property type="evidence" value="ECO:0007669"/>
    <property type="project" value="UniProtKB-UniRule"/>
</dbReference>
<proteinExistence type="inferred from homology"/>
<dbReference type="Proteomes" id="UP000034778">
    <property type="component" value="Unassembled WGS sequence"/>
</dbReference>
<dbReference type="UniPathway" id="UPA00219"/>
<dbReference type="InterPro" id="IPR005762">
    <property type="entry name" value="MurD"/>
</dbReference>
<protein>
    <recommendedName>
        <fullName evidence="9">UDP-N-acetylmuramoylalanine--D-glutamate ligase</fullName>
        <ecNumber evidence="9">6.3.2.9</ecNumber>
    </recommendedName>
    <alternativeName>
        <fullName evidence="9">D-glutamic acid-adding enzyme</fullName>
    </alternativeName>
    <alternativeName>
        <fullName evidence="9">UDP-N-acetylmuramoyl-L-alanyl-D-glutamate synthetase</fullName>
    </alternativeName>
</protein>
<keyword evidence="7 9" id="KW-0067">ATP-binding</keyword>
<dbReference type="Pfam" id="PF26299">
    <property type="entry name" value="MurL_N"/>
    <property type="match status" value="1"/>
</dbReference>
<evidence type="ECO:0000259" key="12">
    <source>
        <dbReference type="Pfam" id="PF08245"/>
    </source>
</evidence>
<keyword evidence="4 9" id="KW-0436">Ligase</keyword>
<dbReference type="InterPro" id="IPR036565">
    <property type="entry name" value="Mur-like_cat_sf"/>
</dbReference>
<dbReference type="InterPro" id="IPR018109">
    <property type="entry name" value="Folylpolyglutamate_synth_CS"/>
</dbReference>
<keyword evidence="10" id="KW-1133">Transmembrane helix</keyword>
<dbReference type="Pfam" id="PF26298">
    <property type="entry name" value="MurL_epimerase_C"/>
    <property type="match status" value="1"/>
</dbReference>
<dbReference type="InterPro" id="IPR058740">
    <property type="entry name" value="MurL_N"/>
</dbReference>